<dbReference type="InterPro" id="IPR011008">
    <property type="entry name" value="Dimeric_a/b-barrel"/>
</dbReference>
<dbReference type="AlphaFoldDB" id="W0DH13"/>
<dbReference type="GO" id="GO:0004497">
    <property type="term" value="F:monooxygenase activity"/>
    <property type="evidence" value="ECO:0007669"/>
    <property type="project" value="UniProtKB-KW"/>
</dbReference>
<accession>W0DH13</accession>
<dbReference type="STRING" id="713585.THITH_04680"/>
<keyword evidence="1" id="KW-0560">Oxidoreductase</keyword>
<dbReference type="OrthoDB" id="6105906at2"/>
<evidence type="ECO:0000313" key="1">
    <source>
        <dbReference type="EMBL" id="AHE97676.1"/>
    </source>
</evidence>
<name>W0DH13_9GAMM</name>
<sequence length="111" mass="12822">MSIAILYRWRVRPGYEAQFRQAWVEGTALIHQRCGSFGARLHEGEDGLFWSYALWPDDECRQRCFRGSGVLDHPAFPLMQEAVPEHFDEIRLDPCDDLLQPLPATPLANKH</sequence>
<dbReference type="RefSeq" id="WP_006749037.1">
    <property type="nucleotide sequence ID" value="NZ_CP007029.1"/>
</dbReference>
<dbReference type="EMBL" id="CP007029">
    <property type="protein sequence ID" value="AHE97676.1"/>
    <property type="molecule type" value="Genomic_DNA"/>
</dbReference>
<reference evidence="1 2" key="1">
    <citation type="submission" date="2013-12" db="EMBL/GenBank/DDBJ databases">
        <authorList>
            <consortium name="DOE Joint Genome Institute"/>
            <person name="Muyzer G."/>
            <person name="Huntemann M."/>
            <person name="Han J."/>
            <person name="Chen A."/>
            <person name="Kyrpides N."/>
            <person name="Mavromatis K."/>
            <person name="Markowitz V."/>
            <person name="Palaniappan K."/>
            <person name="Ivanova N."/>
            <person name="Schaumberg A."/>
            <person name="Pati A."/>
            <person name="Liolios K."/>
            <person name="Nordberg H.P."/>
            <person name="Cantor M.N."/>
            <person name="Hua S.X."/>
            <person name="Woyke T."/>
        </authorList>
    </citation>
    <scope>NUCLEOTIDE SEQUENCE [LARGE SCALE GENOMIC DNA]</scope>
    <source>
        <strain evidence="1 2">ARh 1</strain>
    </source>
</reference>
<dbReference type="Gene3D" id="3.30.70.100">
    <property type="match status" value="1"/>
</dbReference>
<evidence type="ECO:0000313" key="2">
    <source>
        <dbReference type="Proteomes" id="UP000005289"/>
    </source>
</evidence>
<organism evidence="1 2">
    <name type="scientific">Thioalkalivibrio paradoxus ARh 1</name>
    <dbReference type="NCBI Taxonomy" id="713585"/>
    <lineage>
        <taxon>Bacteria</taxon>
        <taxon>Pseudomonadati</taxon>
        <taxon>Pseudomonadota</taxon>
        <taxon>Gammaproteobacteria</taxon>
        <taxon>Chromatiales</taxon>
        <taxon>Ectothiorhodospiraceae</taxon>
        <taxon>Thioalkalivibrio</taxon>
    </lineage>
</organism>
<dbReference type="KEGG" id="tti:THITH_04680"/>
<keyword evidence="2" id="KW-1185">Reference proteome</keyword>
<keyword evidence="1" id="KW-0503">Monooxygenase</keyword>
<gene>
    <name evidence="1" type="ORF">THITH_04680</name>
</gene>
<protein>
    <submittedName>
        <fullName evidence="1">Antibiotic biosynthesis monooxygenase</fullName>
    </submittedName>
</protein>
<dbReference type="HOGENOM" id="CLU_170996_0_0_6"/>
<proteinExistence type="predicted"/>
<dbReference type="Proteomes" id="UP000005289">
    <property type="component" value="Chromosome"/>
</dbReference>
<dbReference type="SUPFAM" id="SSF54909">
    <property type="entry name" value="Dimeric alpha+beta barrel"/>
    <property type="match status" value="1"/>
</dbReference>